<keyword evidence="5" id="KW-0119">Carbohydrate metabolism</keyword>
<protein>
    <recommendedName>
        <fullName evidence="2">chitinase</fullName>
        <ecNumber evidence="2">3.2.1.14</ecNumber>
    </recommendedName>
</protein>
<dbReference type="PANTHER" id="PTHR45708:SF49">
    <property type="entry name" value="ENDOCHITINASE"/>
    <property type="match status" value="1"/>
</dbReference>
<dbReference type="SUPFAM" id="SSF51445">
    <property type="entry name" value="(Trans)glycosidases"/>
    <property type="match status" value="1"/>
</dbReference>
<dbReference type="PROSITE" id="PS01095">
    <property type="entry name" value="GH18_1"/>
    <property type="match status" value="1"/>
</dbReference>
<dbReference type="InterPro" id="IPR001223">
    <property type="entry name" value="Glyco_hydro18_cat"/>
</dbReference>
<evidence type="ECO:0000256" key="1">
    <source>
        <dbReference type="ARBA" id="ARBA00000822"/>
    </source>
</evidence>
<gene>
    <name evidence="13" type="ORF">LECACI_7A002639</name>
</gene>
<reference evidence="13" key="1">
    <citation type="submission" date="2023-11" db="EMBL/GenBank/DDBJ databases">
        <authorList>
            <person name="Alioto T."/>
            <person name="Alioto T."/>
            <person name="Gomez Garrido J."/>
        </authorList>
    </citation>
    <scope>NUCLEOTIDE SEQUENCE</scope>
</reference>
<dbReference type="GO" id="GO:0005576">
    <property type="term" value="C:extracellular region"/>
    <property type="evidence" value="ECO:0007669"/>
    <property type="project" value="TreeGrafter"/>
</dbReference>
<comment type="caution">
    <text evidence="13">The sequence shown here is derived from an EMBL/GenBank/DDBJ whole genome shotgun (WGS) entry which is preliminary data.</text>
</comment>
<evidence type="ECO:0000256" key="4">
    <source>
        <dbReference type="ARBA" id="ARBA00023024"/>
    </source>
</evidence>
<dbReference type="Gene3D" id="3.20.20.80">
    <property type="entry name" value="Glycosidases"/>
    <property type="match status" value="1"/>
</dbReference>
<evidence type="ECO:0000313" key="13">
    <source>
        <dbReference type="EMBL" id="CAK3912536.1"/>
    </source>
</evidence>
<feature type="chain" id="PRO_5042507279" description="chitinase" evidence="11">
    <location>
        <begin position="25"/>
        <end position="435"/>
    </location>
</feature>
<feature type="signal peptide" evidence="11">
    <location>
        <begin position="1"/>
        <end position="24"/>
    </location>
</feature>
<evidence type="ECO:0000256" key="8">
    <source>
        <dbReference type="RuleBase" id="RU000489"/>
    </source>
</evidence>
<dbReference type="PANTHER" id="PTHR45708">
    <property type="entry name" value="ENDOCHITINASE"/>
    <property type="match status" value="1"/>
</dbReference>
<feature type="domain" description="GH18" evidence="12">
    <location>
        <begin position="31"/>
        <end position="345"/>
    </location>
</feature>
<dbReference type="Proteomes" id="UP001296104">
    <property type="component" value="Unassembled WGS sequence"/>
</dbReference>
<keyword evidence="3 8" id="KW-0378">Hydrolase</keyword>
<dbReference type="PROSITE" id="PS51910">
    <property type="entry name" value="GH18_2"/>
    <property type="match status" value="1"/>
</dbReference>
<evidence type="ECO:0000256" key="2">
    <source>
        <dbReference type="ARBA" id="ARBA00012729"/>
    </source>
</evidence>
<dbReference type="Pfam" id="PF00704">
    <property type="entry name" value="Glyco_hydro_18"/>
    <property type="match status" value="1"/>
</dbReference>
<dbReference type="GO" id="GO:0008843">
    <property type="term" value="F:endochitinase activity"/>
    <property type="evidence" value="ECO:0007669"/>
    <property type="project" value="UniProtKB-EC"/>
</dbReference>
<keyword evidence="7" id="KW-0624">Polysaccharide degradation</keyword>
<feature type="compositionally biased region" description="Basic and acidic residues" evidence="10">
    <location>
        <begin position="396"/>
        <end position="413"/>
    </location>
</feature>
<evidence type="ECO:0000256" key="3">
    <source>
        <dbReference type="ARBA" id="ARBA00022801"/>
    </source>
</evidence>
<name>A0AAI8YV99_9PEZI</name>
<dbReference type="InterPro" id="IPR050542">
    <property type="entry name" value="Glycosyl_Hydrlase18_Chitinase"/>
</dbReference>
<dbReference type="GO" id="GO:0006032">
    <property type="term" value="P:chitin catabolic process"/>
    <property type="evidence" value="ECO:0007669"/>
    <property type="project" value="UniProtKB-KW"/>
</dbReference>
<comment type="catalytic activity">
    <reaction evidence="1">
        <text>Random endo-hydrolysis of N-acetyl-beta-D-glucosaminide (1-&gt;4)-beta-linkages in chitin and chitodextrins.</text>
        <dbReference type="EC" id="3.2.1.14"/>
    </reaction>
</comment>
<evidence type="ECO:0000256" key="9">
    <source>
        <dbReference type="RuleBase" id="RU004453"/>
    </source>
</evidence>
<keyword evidence="4" id="KW-0146">Chitin degradation</keyword>
<keyword evidence="14" id="KW-1185">Reference proteome</keyword>
<accession>A0AAI8YV99</accession>
<dbReference type="GO" id="GO:0000272">
    <property type="term" value="P:polysaccharide catabolic process"/>
    <property type="evidence" value="ECO:0007669"/>
    <property type="project" value="UniProtKB-KW"/>
</dbReference>
<keyword evidence="6 8" id="KW-0326">Glycosidase</keyword>
<evidence type="ECO:0000313" key="14">
    <source>
        <dbReference type="Proteomes" id="UP001296104"/>
    </source>
</evidence>
<evidence type="ECO:0000256" key="10">
    <source>
        <dbReference type="SAM" id="MobiDB-lite"/>
    </source>
</evidence>
<sequence length="435" mass="47105">MRLLHTTAAAAASTALLLAHQTTAAGFSATNTLSVYWGQNSYGQNSGALAQQGLASYCQNAAIDVINMAFVVKINSGKGGQPEINLANSGVNCTIFNNTNLWDCGPIGADIKTCQKTYNKTILMSIGGAAYTEAGFSSANNATAAANLMWNMFGPVNSSSPALRPFHDAVVDGFDLDPEQKSNYFRAFGLQLRALMNANTSKPWYLTTAPQCPYPDPNIDPMLNDPRGGVPFDAVYIQFYNNPSCDLSSFNASLPTTSSQPNCNLATWNAWAQKNSANKNVKLFVGAPAAPGAANTGYLTAAQLQKVIAYGKGFSNFGGVMVWDASQAYANQPWLGNVKTDLNGAAAKKQKRRRRRGEGAFWRRRGEEVEEVEEEEWMDGLDGWMGWMDGWIGRGSEQERERRMKTRGAKEKCNGGGQTAVVREPTQELPLVTTL</sequence>
<dbReference type="AlphaFoldDB" id="A0AAI8YV99"/>
<proteinExistence type="inferred from homology"/>
<dbReference type="InterPro" id="IPR017853">
    <property type="entry name" value="GH"/>
</dbReference>
<comment type="similarity">
    <text evidence="9">Belongs to the glycosyl hydrolase 18 family.</text>
</comment>
<organism evidence="13 14">
    <name type="scientific">Lecanosticta acicola</name>
    <dbReference type="NCBI Taxonomy" id="111012"/>
    <lineage>
        <taxon>Eukaryota</taxon>
        <taxon>Fungi</taxon>
        <taxon>Dikarya</taxon>
        <taxon>Ascomycota</taxon>
        <taxon>Pezizomycotina</taxon>
        <taxon>Dothideomycetes</taxon>
        <taxon>Dothideomycetidae</taxon>
        <taxon>Mycosphaerellales</taxon>
        <taxon>Mycosphaerellaceae</taxon>
        <taxon>Lecanosticta</taxon>
    </lineage>
</organism>
<evidence type="ECO:0000259" key="12">
    <source>
        <dbReference type="PROSITE" id="PS51910"/>
    </source>
</evidence>
<evidence type="ECO:0000256" key="6">
    <source>
        <dbReference type="ARBA" id="ARBA00023295"/>
    </source>
</evidence>
<dbReference type="EC" id="3.2.1.14" evidence="2"/>
<evidence type="ECO:0000256" key="7">
    <source>
        <dbReference type="ARBA" id="ARBA00023326"/>
    </source>
</evidence>
<dbReference type="EMBL" id="CAVMBE010000012">
    <property type="protein sequence ID" value="CAK3912536.1"/>
    <property type="molecule type" value="Genomic_DNA"/>
</dbReference>
<keyword evidence="11" id="KW-0732">Signal</keyword>
<evidence type="ECO:0000256" key="11">
    <source>
        <dbReference type="SAM" id="SignalP"/>
    </source>
</evidence>
<feature type="region of interest" description="Disordered" evidence="10">
    <location>
        <begin position="396"/>
        <end position="417"/>
    </location>
</feature>
<evidence type="ECO:0000256" key="5">
    <source>
        <dbReference type="ARBA" id="ARBA00023277"/>
    </source>
</evidence>
<dbReference type="InterPro" id="IPR001579">
    <property type="entry name" value="Glyco_hydro_18_chit_AS"/>
</dbReference>